<dbReference type="SUPFAM" id="SSF56796">
    <property type="entry name" value="Dehydroquinate synthase-like"/>
    <property type="match status" value="1"/>
</dbReference>
<dbReference type="PANTHER" id="PTHR11496:SF102">
    <property type="entry name" value="ALCOHOL DEHYDROGENASE 4"/>
    <property type="match status" value="1"/>
</dbReference>
<dbReference type="HOGENOM" id="CLU_007207_0_0_9"/>
<dbReference type="eggNOG" id="COG1454">
    <property type="taxonomic scope" value="Bacteria"/>
</dbReference>
<keyword evidence="7" id="KW-1185">Reference proteome</keyword>
<dbReference type="PATRIC" id="fig|931276.5.peg.3847"/>
<evidence type="ECO:0000259" key="5">
    <source>
        <dbReference type="Pfam" id="PF25137"/>
    </source>
</evidence>
<comment type="similarity">
    <text evidence="1">Belongs to the iron-containing alcohol dehydrogenase family.</text>
</comment>
<sequence length="384" mass="41133">MANRMILNETSYIGAGAIENIVAEAKVRGYKKALAVTDRDLIKFNVATKVTDLLKANNLAFEIFDEVKANPTINVVLAGIEKFKAAGADYLLAIGGGSSIDTAKAIGIIVKNPEFSDVRSLEGVADTKNKCVDIIAVPTTAGTAAEVTINYVITDEEKKRKFVCVDPHDIPVIAVVDSEMMSSMPKGLTAATGMDALTHAIEGYITKGAWELTDALHLKAIEIIGRSLRSAVNNEPKGREDMALGQYVAGMGFSNVGLGIVHGMAHPLGAFYDTPHGIANAVLLPYVMEYNAEATGYKYREIARAMGVQGVDSMSQDEYRKAAIDAVKKLSEDVGIPKVLNEIGVKEEDLQALSESAFADACTPGNPRDTSVEEILAIYKKAFK</sequence>
<dbReference type="InterPro" id="IPR018211">
    <property type="entry name" value="ADH_Fe_CS"/>
</dbReference>
<dbReference type="InterPro" id="IPR056798">
    <property type="entry name" value="ADH_Fe_C"/>
</dbReference>
<proteinExistence type="inferred from homology"/>
<dbReference type="OrthoDB" id="9804734at2"/>
<name>M1LWK1_9CLOT</name>
<accession>M1LWK1</accession>
<dbReference type="FunFam" id="3.40.50.1970:FF:000003">
    <property type="entry name" value="Alcohol dehydrogenase, iron-containing"/>
    <property type="match status" value="1"/>
</dbReference>
<keyword evidence="2 6" id="KW-0560">Oxidoreductase</keyword>
<dbReference type="PROSITE" id="PS00913">
    <property type="entry name" value="ADH_IRON_1"/>
    <property type="match status" value="1"/>
</dbReference>
<evidence type="ECO:0000256" key="2">
    <source>
        <dbReference type="ARBA" id="ARBA00023002"/>
    </source>
</evidence>
<dbReference type="FunFam" id="1.20.1090.10:FF:000001">
    <property type="entry name" value="Aldehyde-alcohol dehydrogenase"/>
    <property type="match status" value="1"/>
</dbReference>
<protein>
    <submittedName>
        <fullName evidence="6">Lactaldehyde reductase FucO</fullName>
        <ecNumber evidence="6">1.1.1.77</ecNumber>
    </submittedName>
</protein>
<dbReference type="PANTHER" id="PTHR11496">
    <property type="entry name" value="ALCOHOL DEHYDROGENASE"/>
    <property type="match status" value="1"/>
</dbReference>
<dbReference type="InterPro" id="IPR013460">
    <property type="entry name" value="Lactal_redase"/>
</dbReference>
<dbReference type="STRING" id="36745.CLSAP_35890"/>
<dbReference type="CDD" id="cd08176">
    <property type="entry name" value="LPO"/>
    <property type="match status" value="1"/>
</dbReference>
<evidence type="ECO:0000313" key="7">
    <source>
        <dbReference type="Proteomes" id="UP000011728"/>
    </source>
</evidence>
<dbReference type="Proteomes" id="UP000011728">
    <property type="component" value="Chromosome"/>
</dbReference>
<dbReference type="Pfam" id="PF00465">
    <property type="entry name" value="Fe-ADH"/>
    <property type="match status" value="1"/>
</dbReference>
<dbReference type="GO" id="GO:0046872">
    <property type="term" value="F:metal ion binding"/>
    <property type="evidence" value="ECO:0007669"/>
    <property type="project" value="InterPro"/>
</dbReference>
<dbReference type="AlphaFoldDB" id="M1LWK1"/>
<evidence type="ECO:0000259" key="4">
    <source>
        <dbReference type="Pfam" id="PF00465"/>
    </source>
</evidence>
<dbReference type="RefSeq" id="WP_015393888.1">
    <property type="nucleotide sequence ID" value="NC_020291.1"/>
</dbReference>
<dbReference type="Pfam" id="PF25137">
    <property type="entry name" value="ADH_Fe_C"/>
    <property type="match status" value="1"/>
</dbReference>
<dbReference type="NCBIfam" id="NF007911">
    <property type="entry name" value="PRK10624.1"/>
    <property type="match status" value="1"/>
</dbReference>
<dbReference type="KEGG" id="csr:Cspa_c38150"/>
<dbReference type="EMBL" id="CP004121">
    <property type="protein sequence ID" value="AGF57575.1"/>
    <property type="molecule type" value="Genomic_DNA"/>
</dbReference>
<evidence type="ECO:0000256" key="3">
    <source>
        <dbReference type="ARBA" id="ARBA00023027"/>
    </source>
</evidence>
<evidence type="ECO:0000313" key="6">
    <source>
        <dbReference type="EMBL" id="AGF57575.1"/>
    </source>
</evidence>
<dbReference type="GO" id="GO:0004022">
    <property type="term" value="F:alcohol dehydrogenase (NAD+) activity"/>
    <property type="evidence" value="ECO:0007669"/>
    <property type="project" value="UniProtKB-ARBA"/>
</dbReference>
<feature type="domain" description="Alcohol dehydrogenase iron-type/glycerol dehydrogenase GldA" evidence="4">
    <location>
        <begin position="11"/>
        <end position="177"/>
    </location>
</feature>
<dbReference type="PROSITE" id="PS00060">
    <property type="entry name" value="ADH_IRON_2"/>
    <property type="match status" value="1"/>
</dbReference>
<evidence type="ECO:0000256" key="1">
    <source>
        <dbReference type="ARBA" id="ARBA00007358"/>
    </source>
</evidence>
<dbReference type="NCBIfam" id="TIGR02638">
    <property type="entry name" value="lactal_redase"/>
    <property type="match status" value="1"/>
</dbReference>
<dbReference type="Gene3D" id="1.20.1090.10">
    <property type="entry name" value="Dehydroquinate synthase-like - alpha domain"/>
    <property type="match status" value="1"/>
</dbReference>
<feature type="domain" description="Fe-containing alcohol dehydrogenase-like C-terminal" evidence="5">
    <location>
        <begin position="189"/>
        <end position="383"/>
    </location>
</feature>
<dbReference type="GO" id="GO:0008912">
    <property type="term" value="F:lactaldehyde reductase activity"/>
    <property type="evidence" value="ECO:0007669"/>
    <property type="project" value="UniProtKB-EC"/>
</dbReference>
<dbReference type="InterPro" id="IPR001670">
    <property type="entry name" value="ADH_Fe/GldA"/>
</dbReference>
<gene>
    <name evidence="6" type="primary">fucO</name>
    <name evidence="6" type="ORF">Cspa_c38150</name>
</gene>
<dbReference type="Gene3D" id="3.40.50.1970">
    <property type="match status" value="1"/>
</dbReference>
<dbReference type="EC" id="1.1.1.77" evidence="6"/>
<organism evidence="6 7">
    <name type="scientific">Clostridium saccharoperbutylacetonicum N1-4(HMT)</name>
    <dbReference type="NCBI Taxonomy" id="931276"/>
    <lineage>
        <taxon>Bacteria</taxon>
        <taxon>Bacillati</taxon>
        <taxon>Bacillota</taxon>
        <taxon>Clostridia</taxon>
        <taxon>Eubacteriales</taxon>
        <taxon>Clostridiaceae</taxon>
        <taxon>Clostridium</taxon>
    </lineage>
</organism>
<dbReference type="InterPro" id="IPR039697">
    <property type="entry name" value="Alcohol_dehydrogenase_Fe"/>
</dbReference>
<keyword evidence="3" id="KW-0520">NAD</keyword>
<reference evidence="6 7" key="1">
    <citation type="submission" date="2013-02" db="EMBL/GenBank/DDBJ databases">
        <title>Genome sequence of Clostridium saccharoperbutylacetonicum N1-4(HMT).</title>
        <authorList>
            <person name="Poehlein A."/>
            <person name="Daniel R."/>
        </authorList>
    </citation>
    <scope>NUCLEOTIDE SEQUENCE [LARGE SCALE GENOMIC DNA]</scope>
    <source>
        <strain evidence="7">N1-4(HMT)</strain>
    </source>
</reference>